<dbReference type="Proteomes" id="UP000474957">
    <property type="component" value="Unassembled WGS sequence"/>
</dbReference>
<organism evidence="3 4">
    <name type="scientific">Halovulum marinum</name>
    <dbReference type="NCBI Taxonomy" id="2662447"/>
    <lineage>
        <taxon>Bacteria</taxon>
        <taxon>Pseudomonadati</taxon>
        <taxon>Pseudomonadota</taxon>
        <taxon>Alphaproteobacteria</taxon>
        <taxon>Rhodobacterales</taxon>
        <taxon>Paracoccaceae</taxon>
        <taxon>Halovulum</taxon>
    </lineage>
</organism>
<evidence type="ECO:0000259" key="2">
    <source>
        <dbReference type="Pfam" id="PF07811"/>
    </source>
</evidence>
<keyword evidence="1" id="KW-0812">Transmembrane</keyword>
<feature type="transmembrane region" description="Helical" evidence="1">
    <location>
        <begin position="33"/>
        <end position="61"/>
    </location>
</feature>
<dbReference type="AlphaFoldDB" id="A0A6L5Z2H9"/>
<evidence type="ECO:0000256" key="1">
    <source>
        <dbReference type="SAM" id="Phobius"/>
    </source>
</evidence>
<name>A0A6L5Z2H9_9RHOB</name>
<keyword evidence="1" id="KW-0472">Membrane</keyword>
<dbReference type="InterPro" id="IPR012495">
    <property type="entry name" value="TadE-like_dom"/>
</dbReference>
<reference evidence="3 4" key="1">
    <citation type="submission" date="2019-10" db="EMBL/GenBank/DDBJ databases">
        <title>Cognatihalovulum marinum gen. nov. sp. nov., a new member of the family Rhodobacteraceae isolated from deep seawater of the Northwest Indian Ocean.</title>
        <authorList>
            <person name="Ruan C."/>
            <person name="Wang J."/>
            <person name="Zheng X."/>
            <person name="Song L."/>
            <person name="Zhu Y."/>
            <person name="Huang Y."/>
            <person name="Lu Z."/>
            <person name="Du W."/>
            <person name="Huang L."/>
            <person name="Dai X."/>
        </authorList>
    </citation>
    <scope>NUCLEOTIDE SEQUENCE [LARGE SCALE GENOMIC DNA]</scope>
    <source>
        <strain evidence="3 4">2CG4</strain>
    </source>
</reference>
<dbReference type="RefSeq" id="WP_154446966.1">
    <property type="nucleotide sequence ID" value="NZ_WIND01000009.1"/>
</dbReference>
<dbReference type="Pfam" id="PF07811">
    <property type="entry name" value="TadE"/>
    <property type="match status" value="1"/>
</dbReference>
<keyword evidence="4" id="KW-1185">Reference proteome</keyword>
<keyword evidence="1" id="KW-1133">Transmembrane helix</keyword>
<proteinExistence type="predicted"/>
<accession>A0A6L5Z2H9</accession>
<evidence type="ECO:0000313" key="4">
    <source>
        <dbReference type="Proteomes" id="UP000474957"/>
    </source>
</evidence>
<gene>
    <name evidence="3" type="ORF">GE300_12760</name>
</gene>
<protein>
    <recommendedName>
        <fullName evidence="2">TadE-like domain-containing protein</fullName>
    </recommendedName>
</protein>
<comment type="caution">
    <text evidence="3">The sequence shown here is derived from an EMBL/GenBank/DDBJ whole genome shotgun (WGS) entry which is preliminary data.</text>
</comment>
<feature type="domain" description="TadE-like" evidence="2">
    <location>
        <begin position="27"/>
        <end position="69"/>
    </location>
</feature>
<dbReference type="EMBL" id="WIND01000009">
    <property type="protein sequence ID" value="MSU90479.1"/>
    <property type="molecule type" value="Genomic_DNA"/>
</dbReference>
<evidence type="ECO:0000313" key="3">
    <source>
        <dbReference type="EMBL" id="MSU90479.1"/>
    </source>
</evidence>
<sequence length="152" mass="16362">MKATFIQAYTARRRAVRRYLNLDEDGGTTTIEFVLWLPIFIAILSIVIDVAFVFLAQAVMYDVASDTARRYAVGSLSTTAAAKSHAETEAQFNGETPTVTVTEAGDGTVEVVITHAIADIDITGIFSSIASFSSDTISATVYQIKERDGSAI</sequence>